<organism evidence="2 3">
    <name type="scientific">Pseudohoeflea coraliihabitans</name>
    <dbReference type="NCBI Taxonomy" id="2860393"/>
    <lineage>
        <taxon>Bacteria</taxon>
        <taxon>Pseudomonadati</taxon>
        <taxon>Pseudomonadota</taxon>
        <taxon>Alphaproteobacteria</taxon>
        <taxon>Hyphomicrobiales</taxon>
        <taxon>Rhizobiaceae</taxon>
        <taxon>Pseudohoeflea</taxon>
    </lineage>
</organism>
<name>A0ABS6WPW7_9HYPH</name>
<proteinExistence type="predicted"/>
<keyword evidence="3" id="KW-1185">Reference proteome</keyword>
<dbReference type="EMBL" id="JAHWQX010000003">
    <property type="protein sequence ID" value="MBW3098011.1"/>
    <property type="molecule type" value="Genomic_DNA"/>
</dbReference>
<gene>
    <name evidence="2" type="ORF">KY465_12030</name>
</gene>
<feature type="region of interest" description="Disordered" evidence="1">
    <location>
        <begin position="36"/>
        <end position="73"/>
    </location>
</feature>
<accession>A0ABS6WPW7</accession>
<dbReference type="RefSeq" id="WP_219201955.1">
    <property type="nucleotide sequence ID" value="NZ_JAHWQX010000003.1"/>
</dbReference>
<evidence type="ECO:0000313" key="3">
    <source>
        <dbReference type="Proteomes" id="UP001430804"/>
    </source>
</evidence>
<reference evidence="2" key="1">
    <citation type="submission" date="2021-07" db="EMBL/GenBank/DDBJ databases">
        <title>Pseudohoeflea marina sp. nov. a polyhydroxyalcanoate-producing bacterium.</title>
        <authorList>
            <person name="Zheng W."/>
            <person name="Yu S."/>
            <person name="Huang Y."/>
        </authorList>
    </citation>
    <scope>NUCLEOTIDE SEQUENCE</scope>
    <source>
        <strain evidence="2">DP4N28-3</strain>
    </source>
</reference>
<protein>
    <submittedName>
        <fullName evidence="2">Uncharacterized protein</fullName>
    </submittedName>
</protein>
<sequence length="73" mass="7808">MSDTATPQTCPFCAALWGTCEHYDVLAEWEESAAAMEGGEAQLGPQRRSHMRADRRAMPLAVAGPDPSSALSD</sequence>
<evidence type="ECO:0000256" key="1">
    <source>
        <dbReference type="SAM" id="MobiDB-lite"/>
    </source>
</evidence>
<comment type="caution">
    <text evidence="2">The sequence shown here is derived from an EMBL/GenBank/DDBJ whole genome shotgun (WGS) entry which is preliminary data.</text>
</comment>
<dbReference type="Proteomes" id="UP001430804">
    <property type="component" value="Unassembled WGS sequence"/>
</dbReference>
<evidence type="ECO:0000313" key="2">
    <source>
        <dbReference type="EMBL" id="MBW3098011.1"/>
    </source>
</evidence>